<feature type="compositionally biased region" description="Basic and acidic residues" evidence="1">
    <location>
        <begin position="56"/>
        <end position="67"/>
    </location>
</feature>
<feature type="region of interest" description="Disordered" evidence="1">
    <location>
        <begin position="1"/>
        <end position="34"/>
    </location>
</feature>
<protein>
    <submittedName>
        <fullName evidence="2">Uncharacterized protein</fullName>
    </submittedName>
</protein>
<proteinExistence type="predicted"/>
<evidence type="ECO:0000313" key="3">
    <source>
        <dbReference type="Proteomes" id="UP001214576"/>
    </source>
</evidence>
<organism evidence="2 3">
    <name type="scientific">Ovis ammon polii</name>
    <dbReference type="NCBI Taxonomy" id="230172"/>
    <lineage>
        <taxon>Eukaryota</taxon>
        <taxon>Metazoa</taxon>
        <taxon>Chordata</taxon>
        <taxon>Craniata</taxon>
        <taxon>Vertebrata</taxon>
        <taxon>Euteleostomi</taxon>
        <taxon>Mammalia</taxon>
        <taxon>Eutheria</taxon>
        <taxon>Laurasiatheria</taxon>
        <taxon>Artiodactyla</taxon>
        <taxon>Ruminantia</taxon>
        <taxon>Pecora</taxon>
        <taxon>Bovidae</taxon>
        <taxon>Caprinae</taxon>
        <taxon>Ovis</taxon>
    </lineage>
</organism>
<comment type="caution">
    <text evidence="2">The sequence shown here is derived from an EMBL/GenBank/DDBJ whole genome shotgun (WGS) entry which is preliminary data.</text>
</comment>
<feature type="region of interest" description="Disordered" evidence="1">
    <location>
        <begin position="56"/>
        <end position="95"/>
    </location>
</feature>
<evidence type="ECO:0000256" key="1">
    <source>
        <dbReference type="SAM" id="MobiDB-lite"/>
    </source>
</evidence>
<dbReference type="AlphaFoldDB" id="A0AAD4U950"/>
<reference evidence="2" key="1">
    <citation type="submission" date="2022-03" db="EMBL/GenBank/DDBJ databases">
        <title>Genomic analyses of argali, domestic sheep and their hybrids provide insights into chromosomal evolution, heterosis and genetic basis of agronomic traits.</title>
        <authorList>
            <person name="Li M."/>
        </authorList>
    </citation>
    <scope>NUCLEOTIDE SEQUENCE</scope>
    <source>
        <strain evidence="2">CAU-MHL-2022a</strain>
        <tissue evidence="2">Skin</tissue>
    </source>
</reference>
<gene>
    <name evidence="2" type="ORF">MG293_010260</name>
</gene>
<accession>A0AAD4U950</accession>
<name>A0AAD4U950_OVIAM</name>
<evidence type="ECO:0000313" key="2">
    <source>
        <dbReference type="EMBL" id="KAI4539865.1"/>
    </source>
</evidence>
<dbReference type="EMBL" id="JAKZEL010000010">
    <property type="protein sequence ID" value="KAI4539865.1"/>
    <property type="molecule type" value="Genomic_DNA"/>
</dbReference>
<dbReference type="Proteomes" id="UP001214576">
    <property type="component" value="Unassembled WGS sequence"/>
</dbReference>
<keyword evidence="3" id="KW-1185">Reference proteome</keyword>
<sequence length="135" mass="14828">MGSKESTDQTWSHSGSPKLGWMQKGQEVEGPGPLEWKFGEDKWVSVTKRLNRVPEDYHLASDADPRPMRGPPQGTHTAGLGKADSPHLKQKLKEKHRLRSDLINSDALNKGPAVCLAVSKAHMSLNLGRLPRMGG</sequence>